<keyword evidence="4" id="KW-1185">Reference proteome</keyword>
<dbReference type="Proteomes" id="UP000789759">
    <property type="component" value="Unassembled WGS sequence"/>
</dbReference>
<feature type="domain" description="DDE-1" evidence="2">
    <location>
        <begin position="140"/>
        <end position="226"/>
    </location>
</feature>
<sequence length="411" mass="46427">GTLRRAVKNRLPKHTGPKTVLSKHEEEQLVGYCKNMQKLEFGLTRSGPDRAWWNHFLKDHLDLSFQNMDKTDFVISTKDQKVLMTKGARQVHKVSHRNVHEYISVAPTISVAGDYIPLLIIYKGVCMIPGLLAKSPDGAVMGFTDIGYMQESLFQMYIEHFIKSILPICLILLILDGHKSHVNYTSVRFCHENGILLYALPSYTTHILQASKLPFAKLKKEYNKGCDKLHNTKGEVVTKYTFAKILGPAFATIYTSKAIINAFRDTGTWLLNSNAISPERLVPLLPTEKEPSSSKIVPSSSQPTRKYFTRTGVAKERSYKLINEELETFKNPGTCPLKIALKYSTSQLSSQTNKQETCELEAAEEAAKSKAKNIKRKKEIAAQKKLNFSKLSYMMSQHPLQSEDDSQCHIV</sequence>
<evidence type="ECO:0000259" key="2">
    <source>
        <dbReference type="Pfam" id="PF03184"/>
    </source>
</evidence>
<organism evidence="3 4">
    <name type="scientific">Cetraspora pellucida</name>
    <dbReference type="NCBI Taxonomy" id="1433469"/>
    <lineage>
        <taxon>Eukaryota</taxon>
        <taxon>Fungi</taxon>
        <taxon>Fungi incertae sedis</taxon>
        <taxon>Mucoromycota</taxon>
        <taxon>Glomeromycotina</taxon>
        <taxon>Glomeromycetes</taxon>
        <taxon>Diversisporales</taxon>
        <taxon>Gigasporaceae</taxon>
        <taxon>Cetraspora</taxon>
    </lineage>
</organism>
<protein>
    <submittedName>
        <fullName evidence="3">12096_t:CDS:1</fullName>
    </submittedName>
</protein>
<dbReference type="OrthoDB" id="3064354at2759"/>
<dbReference type="GO" id="GO:0003676">
    <property type="term" value="F:nucleic acid binding"/>
    <property type="evidence" value="ECO:0007669"/>
    <property type="project" value="InterPro"/>
</dbReference>
<keyword evidence="1" id="KW-0175">Coiled coil</keyword>
<evidence type="ECO:0000313" key="4">
    <source>
        <dbReference type="Proteomes" id="UP000789759"/>
    </source>
</evidence>
<proteinExistence type="predicted"/>
<dbReference type="EMBL" id="CAJVQA010002111">
    <property type="protein sequence ID" value="CAG8536939.1"/>
    <property type="molecule type" value="Genomic_DNA"/>
</dbReference>
<dbReference type="Pfam" id="PF03184">
    <property type="entry name" value="DDE_1"/>
    <property type="match status" value="1"/>
</dbReference>
<reference evidence="3" key="1">
    <citation type="submission" date="2021-06" db="EMBL/GenBank/DDBJ databases">
        <authorList>
            <person name="Kallberg Y."/>
            <person name="Tangrot J."/>
            <person name="Rosling A."/>
        </authorList>
    </citation>
    <scope>NUCLEOTIDE SEQUENCE</scope>
    <source>
        <strain evidence="3">FL966</strain>
    </source>
</reference>
<evidence type="ECO:0000313" key="3">
    <source>
        <dbReference type="EMBL" id="CAG8536939.1"/>
    </source>
</evidence>
<gene>
    <name evidence="3" type="ORF">CPELLU_LOCUS4113</name>
</gene>
<comment type="caution">
    <text evidence="3">The sequence shown here is derived from an EMBL/GenBank/DDBJ whole genome shotgun (WGS) entry which is preliminary data.</text>
</comment>
<dbReference type="AlphaFoldDB" id="A0A9N9FJ20"/>
<evidence type="ECO:0000256" key="1">
    <source>
        <dbReference type="SAM" id="Coils"/>
    </source>
</evidence>
<name>A0A9N9FJ20_9GLOM</name>
<accession>A0A9N9FJ20</accession>
<dbReference type="InterPro" id="IPR004875">
    <property type="entry name" value="DDE_SF_endonuclease_dom"/>
</dbReference>
<feature type="non-terminal residue" evidence="3">
    <location>
        <position position="1"/>
    </location>
</feature>
<feature type="coiled-coil region" evidence="1">
    <location>
        <begin position="353"/>
        <end position="380"/>
    </location>
</feature>